<protein>
    <submittedName>
        <fullName evidence="1">Putative membrane protein</fullName>
    </submittedName>
</protein>
<dbReference type="AlphaFoldDB" id="A0A1M4N3F9"/>
<organism evidence="1 2">
    <name type="scientific">Donghicola eburneus</name>
    <dbReference type="NCBI Taxonomy" id="393278"/>
    <lineage>
        <taxon>Bacteria</taxon>
        <taxon>Pseudomonadati</taxon>
        <taxon>Pseudomonadota</taxon>
        <taxon>Alphaproteobacteria</taxon>
        <taxon>Rhodobacterales</taxon>
        <taxon>Roseobacteraceae</taxon>
        <taxon>Donghicola</taxon>
    </lineage>
</organism>
<evidence type="ECO:0000313" key="2">
    <source>
        <dbReference type="Proteomes" id="UP000184085"/>
    </source>
</evidence>
<dbReference type="RefSeq" id="WP_072709007.1">
    <property type="nucleotide sequence ID" value="NZ_FMJB01000064.1"/>
</dbReference>
<sequence>MSSIFWLLAVAGGLFRYALGLAVKAYFQRDIVIPDILGITLIILAAMPEFARPVAYPFPLSLTLGFVGVDMLTKRRAGHD</sequence>
<name>A0A1M4N3F9_9RHOB</name>
<accession>A0A1M4N3F9</accession>
<keyword evidence="2" id="KW-1185">Reference proteome</keyword>
<proteinExistence type="predicted"/>
<dbReference type="EMBL" id="FMJB01000064">
    <property type="protein sequence ID" value="SCM69430.1"/>
    <property type="molecule type" value="Genomic_DNA"/>
</dbReference>
<gene>
    <name evidence="1" type="ORF">KARMA_3669</name>
</gene>
<dbReference type="Proteomes" id="UP000184085">
    <property type="component" value="Unassembled WGS sequence"/>
</dbReference>
<reference evidence="2" key="1">
    <citation type="submission" date="2016-09" db="EMBL/GenBank/DDBJ databases">
        <authorList>
            <person name="Wibberg D."/>
        </authorList>
    </citation>
    <scope>NUCLEOTIDE SEQUENCE [LARGE SCALE GENOMIC DNA]</scope>
</reference>
<evidence type="ECO:0000313" key="1">
    <source>
        <dbReference type="EMBL" id="SCM69430.1"/>
    </source>
</evidence>